<dbReference type="AlphaFoldDB" id="A0A0E9TR90"/>
<dbReference type="EMBL" id="GBXM01053349">
    <property type="protein sequence ID" value="JAH55228.1"/>
    <property type="molecule type" value="Transcribed_RNA"/>
</dbReference>
<sequence>MHAITVYFIQFALFEENIFLNEASKRIKKIKSL</sequence>
<reference evidence="1" key="1">
    <citation type="submission" date="2014-11" db="EMBL/GenBank/DDBJ databases">
        <authorList>
            <person name="Amaro Gonzalez C."/>
        </authorList>
    </citation>
    <scope>NUCLEOTIDE SEQUENCE</scope>
</reference>
<name>A0A0E9TR90_ANGAN</name>
<protein>
    <submittedName>
        <fullName evidence="1">Uncharacterized protein</fullName>
    </submittedName>
</protein>
<reference evidence="1" key="2">
    <citation type="journal article" date="2015" name="Fish Shellfish Immunol.">
        <title>Early steps in the European eel (Anguilla anguilla)-Vibrio vulnificus interaction in the gills: Role of the RtxA13 toxin.</title>
        <authorList>
            <person name="Callol A."/>
            <person name="Pajuelo D."/>
            <person name="Ebbesson L."/>
            <person name="Teles M."/>
            <person name="MacKenzie S."/>
            <person name="Amaro C."/>
        </authorList>
    </citation>
    <scope>NUCLEOTIDE SEQUENCE</scope>
</reference>
<organism evidence="1">
    <name type="scientific">Anguilla anguilla</name>
    <name type="common">European freshwater eel</name>
    <name type="synonym">Muraena anguilla</name>
    <dbReference type="NCBI Taxonomy" id="7936"/>
    <lineage>
        <taxon>Eukaryota</taxon>
        <taxon>Metazoa</taxon>
        <taxon>Chordata</taxon>
        <taxon>Craniata</taxon>
        <taxon>Vertebrata</taxon>
        <taxon>Euteleostomi</taxon>
        <taxon>Actinopterygii</taxon>
        <taxon>Neopterygii</taxon>
        <taxon>Teleostei</taxon>
        <taxon>Anguilliformes</taxon>
        <taxon>Anguillidae</taxon>
        <taxon>Anguilla</taxon>
    </lineage>
</organism>
<accession>A0A0E9TR90</accession>
<proteinExistence type="predicted"/>
<evidence type="ECO:0000313" key="1">
    <source>
        <dbReference type="EMBL" id="JAH55228.1"/>
    </source>
</evidence>